<keyword evidence="2" id="KW-1133">Transmembrane helix</keyword>
<dbReference type="Proteomes" id="UP001596004">
    <property type="component" value="Unassembled WGS sequence"/>
</dbReference>
<keyword evidence="2" id="KW-0812">Transmembrane</keyword>
<accession>A0ABV9CBQ9</accession>
<name>A0ABV9CBQ9_9ACTN</name>
<evidence type="ECO:0000313" key="4">
    <source>
        <dbReference type="Proteomes" id="UP001596004"/>
    </source>
</evidence>
<feature type="transmembrane region" description="Helical" evidence="2">
    <location>
        <begin position="172"/>
        <end position="190"/>
    </location>
</feature>
<evidence type="ECO:0000256" key="1">
    <source>
        <dbReference type="SAM" id="MobiDB-lite"/>
    </source>
</evidence>
<comment type="caution">
    <text evidence="3">The sequence shown here is derived from an EMBL/GenBank/DDBJ whole genome shotgun (WGS) entry which is preliminary data.</text>
</comment>
<proteinExistence type="predicted"/>
<feature type="region of interest" description="Disordered" evidence="1">
    <location>
        <begin position="193"/>
        <end position="227"/>
    </location>
</feature>
<sequence length="227" mass="25395">MRRRVVARCCCLALIFLVAGCAVFWVRYRSPLYQSSVTVAFITKTDHFKGEVYDHFTDNHIYMALATARYFDNPSTKERLRAMGGTAAFHFEVAHWGNEELPVYGQPYANLQALSDNPKESIDTLNLALQFLTQKLQRLQTSSGASGKVMIKWQPIGSVMGPERQSLQRGRAMAGIVLTTLLSSVAVLFTTRDRSADQRRPAPPSRADAPRPLRRPRPPRVGASTNI</sequence>
<protein>
    <submittedName>
        <fullName evidence="3">Uncharacterized protein</fullName>
    </submittedName>
</protein>
<organism evidence="3 4">
    <name type="scientific">Sphaerisporangium dianthi</name>
    <dbReference type="NCBI Taxonomy" id="1436120"/>
    <lineage>
        <taxon>Bacteria</taxon>
        <taxon>Bacillati</taxon>
        <taxon>Actinomycetota</taxon>
        <taxon>Actinomycetes</taxon>
        <taxon>Streptosporangiales</taxon>
        <taxon>Streptosporangiaceae</taxon>
        <taxon>Sphaerisporangium</taxon>
    </lineage>
</organism>
<keyword evidence="2" id="KW-0472">Membrane</keyword>
<reference evidence="4" key="1">
    <citation type="journal article" date="2019" name="Int. J. Syst. Evol. Microbiol.">
        <title>The Global Catalogue of Microorganisms (GCM) 10K type strain sequencing project: providing services to taxonomists for standard genome sequencing and annotation.</title>
        <authorList>
            <consortium name="The Broad Institute Genomics Platform"/>
            <consortium name="The Broad Institute Genome Sequencing Center for Infectious Disease"/>
            <person name="Wu L."/>
            <person name="Ma J."/>
        </authorList>
    </citation>
    <scope>NUCLEOTIDE SEQUENCE [LARGE SCALE GENOMIC DNA]</scope>
    <source>
        <strain evidence="4">CGMCC 4.7132</strain>
    </source>
</reference>
<dbReference type="RefSeq" id="WP_380837056.1">
    <property type="nucleotide sequence ID" value="NZ_JBHSFP010000002.1"/>
</dbReference>
<evidence type="ECO:0000313" key="3">
    <source>
        <dbReference type="EMBL" id="MFC4529939.1"/>
    </source>
</evidence>
<gene>
    <name evidence="3" type="ORF">ACFO60_04105</name>
</gene>
<dbReference type="EMBL" id="JBHSFP010000002">
    <property type="protein sequence ID" value="MFC4529939.1"/>
    <property type="molecule type" value="Genomic_DNA"/>
</dbReference>
<evidence type="ECO:0000256" key="2">
    <source>
        <dbReference type="SAM" id="Phobius"/>
    </source>
</evidence>
<keyword evidence="4" id="KW-1185">Reference proteome</keyword>
<dbReference type="PROSITE" id="PS51257">
    <property type="entry name" value="PROKAR_LIPOPROTEIN"/>
    <property type="match status" value="1"/>
</dbReference>